<comment type="caution">
    <text evidence="2">The sequence shown here is derived from an EMBL/GenBank/DDBJ whole genome shotgun (WGS) entry which is preliminary data.</text>
</comment>
<accession>A0A9X3WWE0</accession>
<evidence type="ECO:0000313" key="3">
    <source>
        <dbReference type="Proteomes" id="UP001151081"/>
    </source>
</evidence>
<reference evidence="2 3" key="1">
    <citation type="submission" date="2021-04" db="EMBL/GenBank/DDBJ databases">
        <title>Genome analysis of Polyangium sp.</title>
        <authorList>
            <person name="Li Y."/>
            <person name="Wang J."/>
        </authorList>
    </citation>
    <scope>NUCLEOTIDE SEQUENCE [LARGE SCALE GENOMIC DNA]</scope>
    <source>
        <strain evidence="2 3">SDU14</strain>
    </source>
</reference>
<dbReference type="AlphaFoldDB" id="A0A9X3WWE0"/>
<sequence length="280" mass="31100">MPIALTPEQQTILEETRAASTPAEFEALLVAAQPETDKIVRESLAPNQPIGVTLTELRDLFLAVTQHAPKLDAHNYKAERRALFRDAIRLLETAHLWFGEGHRTGAFRVRTVAEVVEASRPWRARLAAYGEHAFAFEPEIADVFGDVNTTGTLDEEVDDLRLLLQAAKQHQGALAAVGMSDDFVKQGEGLLREAENRDLLGVLGLRNQEEAMLLRNRILTYAVLLGRQARAAGVNACFDDAEARRRFEATSFREALRRLRPKRRGTKEEPTTPDGAPADS</sequence>
<organism evidence="2 3">
    <name type="scientific">Polyangium jinanense</name>
    <dbReference type="NCBI Taxonomy" id="2829994"/>
    <lineage>
        <taxon>Bacteria</taxon>
        <taxon>Pseudomonadati</taxon>
        <taxon>Myxococcota</taxon>
        <taxon>Polyangia</taxon>
        <taxon>Polyangiales</taxon>
        <taxon>Polyangiaceae</taxon>
        <taxon>Polyangium</taxon>
    </lineage>
</organism>
<feature type="region of interest" description="Disordered" evidence="1">
    <location>
        <begin position="257"/>
        <end position="280"/>
    </location>
</feature>
<proteinExistence type="predicted"/>
<dbReference type="Proteomes" id="UP001151081">
    <property type="component" value="Unassembled WGS sequence"/>
</dbReference>
<protein>
    <submittedName>
        <fullName evidence="2">Uncharacterized protein</fullName>
    </submittedName>
</protein>
<name>A0A9X3WWE0_9BACT</name>
<dbReference type="EMBL" id="JAGTJJ010000001">
    <property type="protein sequence ID" value="MDC3979337.1"/>
    <property type="molecule type" value="Genomic_DNA"/>
</dbReference>
<evidence type="ECO:0000313" key="2">
    <source>
        <dbReference type="EMBL" id="MDC3979337.1"/>
    </source>
</evidence>
<keyword evidence="3" id="KW-1185">Reference proteome</keyword>
<evidence type="ECO:0000256" key="1">
    <source>
        <dbReference type="SAM" id="MobiDB-lite"/>
    </source>
</evidence>
<gene>
    <name evidence="2" type="ORF">KEG57_02430</name>
</gene>